<evidence type="ECO:0000313" key="2">
    <source>
        <dbReference type="EMBL" id="CAB4955489.1"/>
    </source>
</evidence>
<name>A0A6J7KLU1_9ZZZZ</name>
<dbReference type="EMBL" id="CAFBNE010000058">
    <property type="protein sequence ID" value="CAB4955489.1"/>
    <property type="molecule type" value="Genomic_DNA"/>
</dbReference>
<protein>
    <submittedName>
        <fullName evidence="2">Unannotated protein</fullName>
    </submittedName>
</protein>
<sequence>MNCEPLVSILCVAFEAGDNLQGCLENLANQTRFHECEILCFYDRGSKGMEKSILDAFLGRLGPRLRLIPVDEDPGLYELWNLGVTLARGPYITNANPDDRRHPQMIEWGVEHLESDATLDLVAFPLDVTLEHVTSWEDSERLATWFQDFAGPISVAGMFETVAEATVQSRNLPHCMPLWRKSLHQRFGCFEEHKFGPSADWEFWLRCLDGGANLLMDDRVGGLYSMREGSYGRAFGEDWDRTIIQHYGPGGRGRSGGPERNSVELAINGVQRAGVDLSRLQGSGFGLHRHGWAAAMDALQPLVMPNGIVLEPFLEKRYHFGTDEGEASSGIHAPETSAWIGFLHAPEELPDWFGPWLKPSFILNRPSLRESLPRCRGIFVLSEELRAWVMDSKLLPPDIPVSAILHPTCLEVEQFSWDAFCESPKVTQIGAWGRKQYAIHYLRAPFPKVAIFRDPRDIRQEEARQLCLPEDASISCVEYPVLSDNEYDSLLSRSVVFAWFFGIAASNIVLECIARSTPLLLNRLEASVEYLGADYPLFASDLGEASQFVRDRERLRAAHEYLSEMDKRRFSFDAFREQFIASDVWRQLMENAHRNAH</sequence>
<dbReference type="Pfam" id="PF00535">
    <property type="entry name" value="Glycos_transf_2"/>
    <property type="match status" value="1"/>
</dbReference>
<dbReference type="AlphaFoldDB" id="A0A6J7KLU1"/>
<dbReference type="InterPro" id="IPR001173">
    <property type="entry name" value="Glyco_trans_2-like"/>
</dbReference>
<organism evidence="2">
    <name type="scientific">freshwater metagenome</name>
    <dbReference type="NCBI Taxonomy" id="449393"/>
    <lineage>
        <taxon>unclassified sequences</taxon>
        <taxon>metagenomes</taxon>
        <taxon>ecological metagenomes</taxon>
    </lineage>
</organism>
<accession>A0A6J7KLU1</accession>
<dbReference type="CDD" id="cd00761">
    <property type="entry name" value="Glyco_tranf_GTA_type"/>
    <property type="match status" value="1"/>
</dbReference>
<dbReference type="Gene3D" id="3.90.550.10">
    <property type="entry name" value="Spore Coat Polysaccharide Biosynthesis Protein SpsA, Chain A"/>
    <property type="match status" value="1"/>
</dbReference>
<evidence type="ECO:0000259" key="1">
    <source>
        <dbReference type="Pfam" id="PF00535"/>
    </source>
</evidence>
<reference evidence="2" key="1">
    <citation type="submission" date="2020-05" db="EMBL/GenBank/DDBJ databases">
        <authorList>
            <person name="Chiriac C."/>
            <person name="Salcher M."/>
            <person name="Ghai R."/>
            <person name="Kavagutti S V."/>
        </authorList>
    </citation>
    <scope>NUCLEOTIDE SEQUENCE</scope>
</reference>
<gene>
    <name evidence="2" type="ORF">UFOPK3772_01827</name>
</gene>
<feature type="domain" description="Glycosyltransferase 2-like" evidence="1">
    <location>
        <begin position="8"/>
        <end position="118"/>
    </location>
</feature>
<dbReference type="PANTHER" id="PTHR43685">
    <property type="entry name" value="GLYCOSYLTRANSFERASE"/>
    <property type="match status" value="1"/>
</dbReference>
<dbReference type="SUPFAM" id="SSF53448">
    <property type="entry name" value="Nucleotide-diphospho-sugar transferases"/>
    <property type="match status" value="1"/>
</dbReference>
<dbReference type="InterPro" id="IPR029044">
    <property type="entry name" value="Nucleotide-diphossugar_trans"/>
</dbReference>
<proteinExistence type="predicted"/>
<dbReference type="PANTHER" id="PTHR43685:SF2">
    <property type="entry name" value="GLYCOSYLTRANSFERASE 2-LIKE DOMAIN-CONTAINING PROTEIN"/>
    <property type="match status" value="1"/>
</dbReference>
<dbReference type="InterPro" id="IPR050834">
    <property type="entry name" value="Glycosyltransf_2"/>
</dbReference>